<dbReference type="Pfam" id="PF01844">
    <property type="entry name" value="HNH"/>
    <property type="match status" value="1"/>
</dbReference>
<dbReference type="PANTHER" id="PTHR47396:SF1">
    <property type="entry name" value="ATP-DEPENDENT HELICASE IRC3-RELATED"/>
    <property type="match status" value="1"/>
</dbReference>
<dbReference type="SMART" id="SM00507">
    <property type="entry name" value="HNHc"/>
    <property type="match status" value="1"/>
</dbReference>
<organism evidence="2">
    <name type="scientific">termite gut metagenome</name>
    <dbReference type="NCBI Taxonomy" id="433724"/>
    <lineage>
        <taxon>unclassified sequences</taxon>
        <taxon>metagenomes</taxon>
        <taxon>organismal metagenomes</taxon>
    </lineage>
</organism>
<gene>
    <name evidence="2" type="ORF">EZS27_028542</name>
</gene>
<protein>
    <recommendedName>
        <fullName evidence="1">HNH nuclease domain-containing protein</fullName>
    </recommendedName>
</protein>
<dbReference type="SUPFAM" id="SSF52540">
    <property type="entry name" value="P-loop containing nucleoside triphosphate hydrolases"/>
    <property type="match status" value="1"/>
</dbReference>
<dbReference type="GO" id="GO:0003676">
    <property type="term" value="F:nucleic acid binding"/>
    <property type="evidence" value="ECO:0007669"/>
    <property type="project" value="InterPro"/>
</dbReference>
<evidence type="ECO:0000259" key="1">
    <source>
        <dbReference type="SMART" id="SM00507"/>
    </source>
</evidence>
<comment type="caution">
    <text evidence="2">The sequence shown here is derived from an EMBL/GenBank/DDBJ whole genome shotgun (WGS) entry which is preliminary data.</text>
</comment>
<dbReference type="PANTHER" id="PTHR47396">
    <property type="entry name" value="TYPE I RESTRICTION ENZYME ECOKI R PROTEIN"/>
    <property type="match status" value="1"/>
</dbReference>
<dbReference type="Gene3D" id="3.40.50.300">
    <property type="entry name" value="P-loop containing nucleotide triphosphate hydrolases"/>
    <property type="match status" value="1"/>
</dbReference>
<dbReference type="GO" id="GO:0008270">
    <property type="term" value="F:zinc ion binding"/>
    <property type="evidence" value="ECO:0007669"/>
    <property type="project" value="InterPro"/>
</dbReference>
<dbReference type="InterPro" id="IPR050742">
    <property type="entry name" value="Helicase_Restrict-Modif_Enz"/>
</dbReference>
<dbReference type="InterPro" id="IPR003615">
    <property type="entry name" value="HNH_nuc"/>
</dbReference>
<dbReference type="GO" id="GO:0004519">
    <property type="term" value="F:endonuclease activity"/>
    <property type="evidence" value="ECO:0007669"/>
    <property type="project" value="InterPro"/>
</dbReference>
<proteinExistence type="predicted"/>
<dbReference type="InterPro" id="IPR002711">
    <property type="entry name" value="HNH"/>
</dbReference>
<dbReference type="GO" id="GO:0005829">
    <property type="term" value="C:cytosol"/>
    <property type="evidence" value="ECO:0007669"/>
    <property type="project" value="TreeGrafter"/>
</dbReference>
<sequence>MVLDVVVNVKMLTEGVDVPDVKTVMITRQTTSNILLTQMIGRALRGEKAGGGIGKDYANVVFFHDTWKRVLPWANANIEGGLDNERPVTQGRNSMSLISIQLIKLATADIEYRGFENADFLTFIPIGFFGCEYTISIAEGAAEELVSSAESVIVYEFNKDKYDTMLESISAEDLTEYASENLLDSELKGKAEEFASRFFDRAKDNFDDMLIDNIIKLIRHLAQNGSKPKFIDFHERDLYDMDKLADELLNTPPLDTDIILTNKFNDEGLHWKFLYKGFDNFMDAYYKAQKRVLAKRRGQPVPPTIKPVEESVEELTDEIKRQVFARDRYTCLCCGKERRKGVPLNADHIQPITMGGRNVVSNLQTLCKYCNTAKGVNQIDYRTTITPLRQPKQKPTLYEDIPSSDTIENAIARIVNEFYHCRAMCELLYHERSNGRCYYSWEIVLFSGNNPEWLKAHSAELLGYVKSMLGWEHVTEIVVRNYPPPKGNVTNISSLSSMKKENKKRVNIV</sequence>
<dbReference type="InterPro" id="IPR001650">
    <property type="entry name" value="Helicase_C-like"/>
</dbReference>
<dbReference type="Gene3D" id="1.10.30.50">
    <property type="match status" value="1"/>
</dbReference>
<feature type="domain" description="HNH nuclease" evidence="1">
    <location>
        <begin position="318"/>
        <end position="372"/>
    </location>
</feature>
<dbReference type="Pfam" id="PF00271">
    <property type="entry name" value="Helicase_C"/>
    <property type="match status" value="1"/>
</dbReference>
<evidence type="ECO:0000313" key="2">
    <source>
        <dbReference type="EMBL" id="KAA6321853.1"/>
    </source>
</evidence>
<dbReference type="InterPro" id="IPR027417">
    <property type="entry name" value="P-loop_NTPase"/>
</dbReference>
<dbReference type="CDD" id="cd00085">
    <property type="entry name" value="HNHc"/>
    <property type="match status" value="1"/>
</dbReference>
<reference evidence="2" key="1">
    <citation type="submission" date="2019-03" db="EMBL/GenBank/DDBJ databases">
        <title>Single cell metagenomics reveals metabolic interactions within the superorganism composed of flagellate Streblomastix strix and complex community of Bacteroidetes bacteria on its surface.</title>
        <authorList>
            <person name="Treitli S.C."/>
            <person name="Kolisko M."/>
            <person name="Husnik F."/>
            <person name="Keeling P."/>
            <person name="Hampl V."/>
        </authorList>
    </citation>
    <scope>NUCLEOTIDE SEQUENCE</scope>
    <source>
        <strain evidence="2">STM</strain>
    </source>
</reference>
<dbReference type="EMBL" id="SNRY01003197">
    <property type="protein sequence ID" value="KAA6321853.1"/>
    <property type="molecule type" value="Genomic_DNA"/>
</dbReference>
<dbReference type="AlphaFoldDB" id="A0A5J4QMJ9"/>
<accession>A0A5J4QMJ9</accession>
<name>A0A5J4QMJ9_9ZZZZ</name>